<dbReference type="EC" id="2.5.1.47" evidence="4"/>
<dbReference type="EMBL" id="LT669839">
    <property type="protein sequence ID" value="SHD78251.1"/>
    <property type="molecule type" value="Genomic_DNA"/>
</dbReference>
<dbReference type="CDD" id="cd01561">
    <property type="entry name" value="CBS_like"/>
    <property type="match status" value="1"/>
</dbReference>
<dbReference type="HOGENOM" id="CLU_021018_1_0_9"/>
<organism evidence="11 12">
    <name type="scientific">[Clostridium] ultunense Esp</name>
    <dbReference type="NCBI Taxonomy" id="1288971"/>
    <lineage>
        <taxon>Bacteria</taxon>
        <taxon>Bacillati</taxon>
        <taxon>Bacillota</taxon>
        <taxon>Tissierellia</taxon>
        <taxon>Tissierellales</taxon>
        <taxon>Tepidimicrobiaceae</taxon>
        <taxon>Schnuerera</taxon>
    </lineage>
</organism>
<dbReference type="Gene3D" id="3.40.50.1100">
    <property type="match status" value="2"/>
</dbReference>
<dbReference type="Pfam" id="PF00291">
    <property type="entry name" value="PALP"/>
    <property type="match status" value="1"/>
</dbReference>
<evidence type="ECO:0000256" key="1">
    <source>
        <dbReference type="ARBA" id="ARBA00001933"/>
    </source>
</evidence>
<comment type="pathway">
    <text evidence="2">Amino-acid biosynthesis; L-cysteine biosynthesis.</text>
</comment>
<evidence type="ECO:0000256" key="8">
    <source>
        <dbReference type="ARBA" id="ARBA00023192"/>
    </source>
</evidence>
<evidence type="ECO:0000259" key="10">
    <source>
        <dbReference type="Pfam" id="PF00291"/>
    </source>
</evidence>
<evidence type="ECO:0000256" key="6">
    <source>
        <dbReference type="ARBA" id="ARBA00022679"/>
    </source>
</evidence>
<evidence type="ECO:0000256" key="9">
    <source>
        <dbReference type="ARBA" id="ARBA00047931"/>
    </source>
</evidence>
<keyword evidence="12" id="KW-1185">Reference proteome</keyword>
<dbReference type="SUPFAM" id="SSF53686">
    <property type="entry name" value="Tryptophan synthase beta subunit-like PLP-dependent enzymes"/>
    <property type="match status" value="1"/>
</dbReference>
<sequence>MTKDKIFKRIESLSSLIGNTPLLEIHFKYKGMDRKVFVKAEQYNLTGSIKDRMALHIIDKGYRTGKLKEGYSIVEATSGNTGISFSAIGSSLGHKVIIFMPNWMSQERMNLIKSFGADIRLVSPEEGGFLGSIKMGEQLAEENDDVFLPRQFSNEDNIEAHYNTTGPEVLKQLEKLNLKPDGIVAGVGTGGTIMGIGKYMRKNNPNIKLYPLEPSSSPTLSTGHKVGQHRIQGISDEFIPPITKLDELDDIIDVHDGDAIIMAQRLASEMGLGVGISSGANFLGAIKVQEILGPEKIIVTVFPDDNKKYLSTDLMKEELSKEDYISPHVELLDIIAHR</sequence>
<dbReference type="InterPro" id="IPR036052">
    <property type="entry name" value="TrpB-like_PALP_sf"/>
</dbReference>
<protein>
    <recommendedName>
        <fullName evidence="4">cysteine synthase</fullName>
        <ecNumber evidence="4">2.5.1.47</ecNumber>
    </recommendedName>
</protein>
<gene>
    <name evidence="11" type="primary">cysK</name>
    <name evidence="11" type="ORF">CUESP1_2922</name>
</gene>
<evidence type="ECO:0000256" key="4">
    <source>
        <dbReference type="ARBA" id="ARBA00012681"/>
    </source>
</evidence>
<dbReference type="OrthoDB" id="9808024at2"/>
<evidence type="ECO:0000256" key="7">
    <source>
        <dbReference type="ARBA" id="ARBA00022898"/>
    </source>
</evidence>
<evidence type="ECO:0000313" key="11">
    <source>
        <dbReference type="EMBL" id="SHD78251.1"/>
    </source>
</evidence>
<keyword evidence="7" id="KW-0663">Pyridoxal phosphate</keyword>
<keyword evidence="6 11" id="KW-0808">Transferase</keyword>
<dbReference type="InterPro" id="IPR050214">
    <property type="entry name" value="Cys_Synth/Cystath_Beta-Synth"/>
</dbReference>
<reference evidence="11 12" key="1">
    <citation type="submission" date="2016-11" db="EMBL/GenBank/DDBJ databases">
        <authorList>
            <person name="Manzoor S."/>
        </authorList>
    </citation>
    <scope>NUCLEOTIDE SEQUENCE [LARGE SCALE GENOMIC DNA]</scope>
    <source>
        <strain evidence="11">Clostridium ultunense strain Esp</strain>
    </source>
</reference>
<feature type="domain" description="Tryptophan synthase beta chain-like PALP" evidence="10">
    <location>
        <begin position="14"/>
        <end position="304"/>
    </location>
</feature>
<accession>M1ZKG9</accession>
<keyword evidence="8" id="KW-0198">Cysteine biosynthesis</keyword>
<comment type="cofactor">
    <cofactor evidence="1">
        <name>pyridoxal 5'-phosphate</name>
        <dbReference type="ChEBI" id="CHEBI:597326"/>
    </cofactor>
</comment>
<evidence type="ECO:0000256" key="3">
    <source>
        <dbReference type="ARBA" id="ARBA00007103"/>
    </source>
</evidence>
<comment type="catalytic activity">
    <reaction evidence="9">
        <text>O-acetyl-L-serine + hydrogen sulfide = L-cysteine + acetate</text>
        <dbReference type="Rhea" id="RHEA:14829"/>
        <dbReference type="ChEBI" id="CHEBI:29919"/>
        <dbReference type="ChEBI" id="CHEBI:30089"/>
        <dbReference type="ChEBI" id="CHEBI:35235"/>
        <dbReference type="ChEBI" id="CHEBI:58340"/>
        <dbReference type="EC" id="2.5.1.47"/>
    </reaction>
</comment>
<dbReference type="Proteomes" id="UP000245423">
    <property type="component" value="Chromosome 1"/>
</dbReference>
<evidence type="ECO:0000256" key="5">
    <source>
        <dbReference type="ARBA" id="ARBA00022605"/>
    </source>
</evidence>
<evidence type="ECO:0000256" key="2">
    <source>
        <dbReference type="ARBA" id="ARBA00004895"/>
    </source>
</evidence>
<comment type="similarity">
    <text evidence="3">Belongs to the cysteine synthase/cystathionine beta-synthase family.</text>
</comment>
<evidence type="ECO:0000313" key="12">
    <source>
        <dbReference type="Proteomes" id="UP000245423"/>
    </source>
</evidence>
<dbReference type="AlphaFoldDB" id="M1ZKG9"/>
<proteinExistence type="inferred from homology"/>
<dbReference type="GO" id="GO:0004124">
    <property type="term" value="F:cysteine synthase activity"/>
    <property type="evidence" value="ECO:0007669"/>
    <property type="project" value="UniProtKB-EC"/>
</dbReference>
<name>M1ZKG9_9FIRM</name>
<dbReference type="FunFam" id="3.40.50.1100:FF:000006">
    <property type="entry name" value="Cysteine synthase"/>
    <property type="match status" value="1"/>
</dbReference>
<dbReference type="InterPro" id="IPR001926">
    <property type="entry name" value="TrpB-like_PALP"/>
</dbReference>
<dbReference type="PANTHER" id="PTHR10314">
    <property type="entry name" value="CYSTATHIONINE BETA-SYNTHASE"/>
    <property type="match status" value="1"/>
</dbReference>
<dbReference type="RefSeq" id="WP_005585397.1">
    <property type="nucleotide sequence ID" value="NZ_LT669839.1"/>
</dbReference>
<keyword evidence="5" id="KW-0028">Amino-acid biosynthesis</keyword>